<organism evidence="2 3">
    <name type="scientific">Arctia plantaginis</name>
    <name type="common">Wood tiger moth</name>
    <name type="synonym">Phalaena plantaginis</name>
    <dbReference type="NCBI Taxonomy" id="874455"/>
    <lineage>
        <taxon>Eukaryota</taxon>
        <taxon>Metazoa</taxon>
        <taxon>Ecdysozoa</taxon>
        <taxon>Arthropoda</taxon>
        <taxon>Hexapoda</taxon>
        <taxon>Insecta</taxon>
        <taxon>Pterygota</taxon>
        <taxon>Neoptera</taxon>
        <taxon>Endopterygota</taxon>
        <taxon>Lepidoptera</taxon>
        <taxon>Glossata</taxon>
        <taxon>Ditrysia</taxon>
        <taxon>Noctuoidea</taxon>
        <taxon>Erebidae</taxon>
        <taxon>Arctiinae</taxon>
        <taxon>Arctia</taxon>
    </lineage>
</organism>
<keyword evidence="3" id="KW-1185">Reference proteome</keyword>
<evidence type="ECO:0000313" key="2">
    <source>
        <dbReference type="EMBL" id="CAB3238298.1"/>
    </source>
</evidence>
<dbReference type="Proteomes" id="UP000494106">
    <property type="component" value="Unassembled WGS sequence"/>
</dbReference>
<gene>
    <name evidence="2" type="ORF">APLA_LOCUS7383</name>
</gene>
<feature type="compositionally biased region" description="Low complexity" evidence="1">
    <location>
        <begin position="106"/>
        <end position="116"/>
    </location>
</feature>
<feature type="region of interest" description="Disordered" evidence="1">
    <location>
        <begin position="1"/>
        <end position="27"/>
    </location>
</feature>
<proteinExistence type="predicted"/>
<sequence>MSEVTHSISERRVKRDDSHSAITEPNKNLTNLVHEQQRNLIKNRRIYKHITDDTSMSYLKVIEDEDKAVTDDDFNEIVEDYDGEIDLRLGAEKENDNTNKNKTAETKTPTSKTTSVITRRPNITKPTFTITKSILASTGTNRRDVETPYFNSKLLQRYKDRLSVYKQKARDQEATEITDKQEIITKRQDNTKTAIIFKNNTIDSTEKNSLIFYENMYSELEELF</sequence>
<name>A0A8S0ZXC2_ARCPL</name>
<dbReference type="AlphaFoldDB" id="A0A8S0ZXC2"/>
<feature type="region of interest" description="Disordered" evidence="1">
    <location>
        <begin position="89"/>
        <end position="116"/>
    </location>
</feature>
<dbReference type="EMBL" id="CADEBC010000497">
    <property type="protein sequence ID" value="CAB3238298.1"/>
    <property type="molecule type" value="Genomic_DNA"/>
</dbReference>
<protein>
    <submittedName>
        <fullName evidence="2">Uncharacterized protein</fullName>
    </submittedName>
</protein>
<evidence type="ECO:0000256" key="1">
    <source>
        <dbReference type="SAM" id="MobiDB-lite"/>
    </source>
</evidence>
<feature type="compositionally biased region" description="Basic and acidic residues" evidence="1">
    <location>
        <begin position="8"/>
        <end position="19"/>
    </location>
</feature>
<reference evidence="2 3" key="1">
    <citation type="submission" date="2020-04" db="EMBL/GenBank/DDBJ databases">
        <authorList>
            <person name="Wallbank WR R."/>
            <person name="Pardo Diaz C."/>
            <person name="Kozak K."/>
            <person name="Martin S."/>
            <person name="Jiggins C."/>
            <person name="Moest M."/>
            <person name="Warren A I."/>
            <person name="Byers J.R.P. K."/>
            <person name="Montejo-Kovacevich G."/>
            <person name="Yen C E."/>
        </authorList>
    </citation>
    <scope>NUCLEOTIDE SEQUENCE [LARGE SCALE GENOMIC DNA]</scope>
</reference>
<comment type="caution">
    <text evidence="2">The sequence shown here is derived from an EMBL/GenBank/DDBJ whole genome shotgun (WGS) entry which is preliminary data.</text>
</comment>
<evidence type="ECO:0000313" key="3">
    <source>
        <dbReference type="Proteomes" id="UP000494106"/>
    </source>
</evidence>
<feature type="compositionally biased region" description="Basic and acidic residues" evidence="1">
    <location>
        <begin position="89"/>
        <end position="105"/>
    </location>
</feature>
<accession>A0A8S0ZXC2</accession>